<accession>A0A6J6LR54</accession>
<dbReference type="InterPro" id="IPR013766">
    <property type="entry name" value="Thioredoxin_domain"/>
</dbReference>
<evidence type="ECO:0000313" key="7">
    <source>
        <dbReference type="EMBL" id="CAB4906108.1"/>
    </source>
</evidence>
<sequence length="133" mass="14323">MIPIVLILALATAYGFWHRSTRGVVKQRANKYGSLNEEVLGAPLGVNATLVQFSSVFCTPCRATRSLLQNIVADMPGVVHIDVDAEEQLELVRTLDIRSTPTTLFLDSHGIEVGRAVGAPNRAQVLTALAALN</sequence>
<evidence type="ECO:0000313" key="4">
    <source>
        <dbReference type="EMBL" id="CAB4699166.1"/>
    </source>
</evidence>
<dbReference type="InterPro" id="IPR017937">
    <property type="entry name" value="Thioredoxin_CS"/>
</dbReference>
<feature type="domain" description="Thioredoxin" evidence="1">
    <location>
        <begin position="7"/>
        <end position="133"/>
    </location>
</feature>
<evidence type="ECO:0000313" key="6">
    <source>
        <dbReference type="EMBL" id="CAB4809102.1"/>
    </source>
</evidence>
<dbReference type="EMBL" id="CAEZWS010000024">
    <property type="protein sequence ID" value="CAB4663518.1"/>
    <property type="molecule type" value="Genomic_DNA"/>
</dbReference>
<organism evidence="3">
    <name type="scientific">freshwater metagenome</name>
    <dbReference type="NCBI Taxonomy" id="449393"/>
    <lineage>
        <taxon>unclassified sequences</taxon>
        <taxon>metagenomes</taxon>
        <taxon>ecological metagenomes</taxon>
    </lineage>
</organism>
<dbReference type="SUPFAM" id="SSF52833">
    <property type="entry name" value="Thioredoxin-like"/>
    <property type="match status" value="1"/>
</dbReference>
<dbReference type="AlphaFoldDB" id="A0A6J6LR54"/>
<evidence type="ECO:0000313" key="3">
    <source>
        <dbReference type="EMBL" id="CAB4663518.1"/>
    </source>
</evidence>
<gene>
    <name evidence="2" type="ORF">UFOPK1773_00771</name>
    <name evidence="3" type="ORF">UFOPK2288_00623</name>
    <name evidence="4" type="ORF">UFOPK2589_00740</name>
    <name evidence="5" type="ORF">UFOPK2931_00948</name>
    <name evidence="6" type="ORF">UFOPK3056_00931</name>
    <name evidence="7" type="ORF">UFOPK3558_00951</name>
    <name evidence="8" type="ORF">UFOPK3916_00912</name>
    <name evidence="9" type="ORF">UFOPK4074_00822</name>
    <name evidence="10" type="ORF">UFOPK4372_00776</name>
</gene>
<dbReference type="EMBL" id="CAFBMI010000105">
    <property type="protein sequence ID" value="CAB4906108.1"/>
    <property type="molecule type" value="Genomic_DNA"/>
</dbReference>
<dbReference type="InterPro" id="IPR036249">
    <property type="entry name" value="Thioredoxin-like_sf"/>
</dbReference>
<evidence type="ECO:0000313" key="10">
    <source>
        <dbReference type="EMBL" id="CAB5073774.1"/>
    </source>
</evidence>
<dbReference type="EMBL" id="CAFBPG010000072">
    <property type="protein sequence ID" value="CAB5014550.1"/>
    <property type="molecule type" value="Genomic_DNA"/>
</dbReference>
<name>A0A6J6LR54_9ZZZZ</name>
<dbReference type="EMBL" id="CAEZXT010000039">
    <property type="protein sequence ID" value="CAB4699166.1"/>
    <property type="molecule type" value="Genomic_DNA"/>
</dbReference>
<dbReference type="PROSITE" id="PS51352">
    <property type="entry name" value="THIOREDOXIN_2"/>
    <property type="match status" value="1"/>
</dbReference>
<reference evidence="3" key="1">
    <citation type="submission" date="2020-05" db="EMBL/GenBank/DDBJ databases">
        <authorList>
            <person name="Chiriac C."/>
            <person name="Salcher M."/>
            <person name="Ghai R."/>
            <person name="Kavagutti S V."/>
        </authorList>
    </citation>
    <scope>NUCLEOTIDE SEQUENCE</scope>
</reference>
<dbReference type="EMBL" id="CAFBOE010000093">
    <property type="protein sequence ID" value="CAB4979287.1"/>
    <property type="molecule type" value="Genomic_DNA"/>
</dbReference>
<dbReference type="EMBL" id="CAFBQZ010000057">
    <property type="protein sequence ID" value="CAB5073774.1"/>
    <property type="molecule type" value="Genomic_DNA"/>
</dbReference>
<dbReference type="PROSITE" id="PS00194">
    <property type="entry name" value="THIOREDOXIN_1"/>
    <property type="match status" value="1"/>
</dbReference>
<dbReference type="CDD" id="cd02947">
    <property type="entry name" value="TRX_family"/>
    <property type="match status" value="1"/>
</dbReference>
<dbReference type="EMBL" id="CAEZZZ010000072">
    <property type="protein sequence ID" value="CAB4783737.1"/>
    <property type="molecule type" value="Genomic_DNA"/>
</dbReference>
<dbReference type="Gene3D" id="3.40.30.10">
    <property type="entry name" value="Glutaredoxin"/>
    <property type="match status" value="1"/>
</dbReference>
<proteinExistence type="predicted"/>
<dbReference type="EMBL" id="CAFAAR010000104">
    <property type="protein sequence ID" value="CAB4809102.1"/>
    <property type="molecule type" value="Genomic_DNA"/>
</dbReference>
<dbReference type="Pfam" id="PF00085">
    <property type="entry name" value="Thioredoxin"/>
    <property type="match status" value="1"/>
</dbReference>
<evidence type="ECO:0000313" key="9">
    <source>
        <dbReference type="EMBL" id="CAB5014550.1"/>
    </source>
</evidence>
<protein>
    <submittedName>
        <fullName evidence="3">Unannotated protein</fullName>
    </submittedName>
</protein>
<evidence type="ECO:0000313" key="2">
    <source>
        <dbReference type="EMBL" id="CAB4589884.1"/>
    </source>
</evidence>
<evidence type="ECO:0000259" key="1">
    <source>
        <dbReference type="PROSITE" id="PS51352"/>
    </source>
</evidence>
<evidence type="ECO:0000313" key="5">
    <source>
        <dbReference type="EMBL" id="CAB4783737.1"/>
    </source>
</evidence>
<evidence type="ECO:0000313" key="8">
    <source>
        <dbReference type="EMBL" id="CAB4979287.1"/>
    </source>
</evidence>
<dbReference type="EMBL" id="CAEZUA010000045">
    <property type="protein sequence ID" value="CAB4589884.1"/>
    <property type="molecule type" value="Genomic_DNA"/>
</dbReference>